<dbReference type="Proteomes" id="UP001589613">
    <property type="component" value="Unassembled WGS sequence"/>
</dbReference>
<dbReference type="InterPro" id="IPR044992">
    <property type="entry name" value="ChyE-like"/>
</dbReference>
<dbReference type="PANTHER" id="PTHR42695">
    <property type="entry name" value="GLUTAMINE AMIDOTRANSFERASE YLR126C-RELATED"/>
    <property type="match status" value="1"/>
</dbReference>
<proteinExistence type="predicted"/>
<gene>
    <name evidence="2" type="ORF">ACFFN0_04245</name>
</gene>
<reference evidence="2 3" key="1">
    <citation type="submission" date="2024-09" db="EMBL/GenBank/DDBJ databases">
        <authorList>
            <person name="Sun Q."/>
            <person name="Mori K."/>
        </authorList>
    </citation>
    <scope>NUCLEOTIDE SEQUENCE [LARGE SCALE GENOMIC DNA]</scope>
    <source>
        <strain evidence="2 3">JCM 12763</strain>
    </source>
</reference>
<dbReference type="PANTHER" id="PTHR42695:SF5">
    <property type="entry name" value="GLUTAMINE AMIDOTRANSFERASE YLR126C-RELATED"/>
    <property type="match status" value="1"/>
</dbReference>
<dbReference type="RefSeq" id="WP_141337875.1">
    <property type="nucleotide sequence ID" value="NZ_JBHMAX010000007.1"/>
</dbReference>
<dbReference type="SUPFAM" id="SSF52317">
    <property type="entry name" value="Class I glutamine amidotransferase-like"/>
    <property type="match status" value="1"/>
</dbReference>
<keyword evidence="3" id="KW-1185">Reference proteome</keyword>
<accession>A0ABV5V0C3</accession>
<evidence type="ECO:0000313" key="2">
    <source>
        <dbReference type="EMBL" id="MFB9731253.1"/>
    </source>
</evidence>
<sequence>MTPGPRVLVVQHEDDCPVAMIEPWLAEVGLRCDVLPAHEGRAVPAHLVDHVALVVLGGRMGAQDDAEHRWLTPTRALIATTVSAGMPFLGVCLGHQLGAVALGGQVHRHVRPTRALHPLGLTAEGRADELLGGLGPVPAVLHWNDDVVTRTPTASTVLARSPDGAVQALRLGPRAWGVQFHPEVTAGTVRGWTSGRSTTPQEEQVLDELARRTPELHRSWARLVHAFGRLVRQEPHEGGMRESS</sequence>
<dbReference type="InterPro" id="IPR029062">
    <property type="entry name" value="Class_I_gatase-like"/>
</dbReference>
<evidence type="ECO:0000259" key="1">
    <source>
        <dbReference type="Pfam" id="PF00117"/>
    </source>
</evidence>
<comment type="caution">
    <text evidence="2">The sequence shown here is derived from an EMBL/GenBank/DDBJ whole genome shotgun (WGS) entry which is preliminary data.</text>
</comment>
<organism evidence="2 3">
    <name type="scientific">Ornithinimicrobium kibberense</name>
    <dbReference type="NCBI Taxonomy" id="282060"/>
    <lineage>
        <taxon>Bacteria</taxon>
        <taxon>Bacillati</taxon>
        <taxon>Actinomycetota</taxon>
        <taxon>Actinomycetes</taxon>
        <taxon>Micrococcales</taxon>
        <taxon>Ornithinimicrobiaceae</taxon>
        <taxon>Ornithinimicrobium</taxon>
    </lineage>
</organism>
<dbReference type="CDD" id="cd01741">
    <property type="entry name" value="GATase1_1"/>
    <property type="match status" value="1"/>
</dbReference>
<dbReference type="EMBL" id="JBHMAX010000007">
    <property type="protein sequence ID" value="MFB9731253.1"/>
    <property type="molecule type" value="Genomic_DNA"/>
</dbReference>
<dbReference type="Pfam" id="PF00117">
    <property type="entry name" value="GATase"/>
    <property type="match status" value="1"/>
</dbReference>
<feature type="domain" description="Glutamine amidotransferase" evidence="1">
    <location>
        <begin position="24"/>
        <end position="188"/>
    </location>
</feature>
<dbReference type="Gene3D" id="3.40.50.880">
    <property type="match status" value="1"/>
</dbReference>
<protein>
    <submittedName>
        <fullName evidence="2">Type 1 glutamine amidotransferase</fullName>
    </submittedName>
</protein>
<dbReference type="PROSITE" id="PS51273">
    <property type="entry name" value="GATASE_TYPE_1"/>
    <property type="match status" value="1"/>
</dbReference>
<evidence type="ECO:0000313" key="3">
    <source>
        <dbReference type="Proteomes" id="UP001589613"/>
    </source>
</evidence>
<keyword evidence="2" id="KW-0315">Glutamine amidotransferase</keyword>
<name>A0ABV5V0C3_9MICO</name>
<dbReference type="InterPro" id="IPR017926">
    <property type="entry name" value="GATASE"/>
</dbReference>